<dbReference type="Pfam" id="PF03938">
    <property type="entry name" value="OmpH"/>
    <property type="match status" value="1"/>
</dbReference>
<evidence type="ECO:0000313" key="5">
    <source>
        <dbReference type="Proteomes" id="UP000323632"/>
    </source>
</evidence>
<gene>
    <name evidence="4" type="ORF">F0919_03685</name>
</gene>
<keyword evidence="3" id="KW-0175">Coiled coil</keyword>
<dbReference type="GO" id="GO:0051082">
    <property type="term" value="F:unfolded protein binding"/>
    <property type="evidence" value="ECO:0007669"/>
    <property type="project" value="InterPro"/>
</dbReference>
<dbReference type="InterPro" id="IPR005632">
    <property type="entry name" value="Chaperone_Skp"/>
</dbReference>
<dbReference type="PANTHER" id="PTHR35089:SF1">
    <property type="entry name" value="CHAPERONE PROTEIN SKP"/>
    <property type="match status" value="1"/>
</dbReference>
<proteinExistence type="inferred from homology"/>
<feature type="coiled-coil region" evidence="3">
    <location>
        <begin position="59"/>
        <end position="136"/>
    </location>
</feature>
<protein>
    <submittedName>
        <fullName evidence="4">OmpH family outer membrane protein</fullName>
    </submittedName>
</protein>
<dbReference type="RefSeq" id="WP_150031360.1">
    <property type="nucleotide sequence ID" value="NZ_VWSH01000001.1"/>
</dbReference>
<dbReference type="SUPFAM" id="SSF111384">
    <property type="entry name" value="OmpH-like"/>
    <property type="match status" value="1"/>
</dbReference>
<dbReference type="GO" id="GO:0050821">
    <property type="term" value="P:protein stabilization"/>
    <property type="evidence" value="ECO:0007669"/>
    <property type="project" value="TreeGrafter"/>
</dbReference>
<dbReference type="SMART" id="SM00935">
    <property type="entry name" value="OmpH"/>
    <property type="match status" value="1"/>
</dbReference>
<reference evidence="4 5" key="1">
    <citation type="submission" date="2019-09" db="EMBL/GenBank/DDBJ databases">
        <title>Genome sequence and assembly of Taibaiella sp.</title>
        <authorList>
            <person name="Chhetri G."/>
        </authorList>
    </citation>
    <scope>NUCLEOTIDE SEQUENCE [LARGE SCALE GENOMIC DNA]</scope>
    <source>
        <strain evidence="4 5">KVB11</strain>
    </source>
</reference>
<accession>A0A5M6CP82</accession>
<dbReference type="Proteomes" id="UP000323632">
    <property type="component" value="Unassembled WGS sequence"/>
</dbReference>
<dbReference type="AlphaFoldDB" id="A0A5M6CP82"/>
<evidence type="ECO:0000313" key="4">
    <source>
        <dbReference type="EMBL" id="KAA5536783.1"/>
    </source>
</evidence>
<dbReference type="GO" id="GO:0005829">
    <property type="term" value="C:cytosol"/>
    <property type="evidence" value="ECO:0007669"/>
    <property type="project" value="TreeGrafter"/>
</dbReference>
<dbReference type="EMBL" id="VWSH01000001">
    <property type="protein sequence ID" value="KAA5536783.1"/>
    <property type="molecule type" value="Genomic_DNA"/>
</dbReference>
<dbReference type="Gene3D" id="3.30.910.20">
    <property type="entry name" value="Skp domain"/>
    <property type="match status" value="1"/>
</dbReference>
<comment type="similarity">
    <text evidence="1">Belongs to the Skp family.</text>
</comment>
<dbReference type="PANTHER" id="PTHR35089">
    <property type="entry name" value="CHAPERONE PROTEIN SKP"/>
    <property type="match status" value="1"/>
</dbReference>
<evidence type="ECO:0000256" key="1">
    <source>
        <dbReference type="ARBA" id="ARBA00009091"/>
    </source>
</evidence>
<keyword evidence="2" id="KW-0732">Signal</keyword>
<sequence>MSQSNGIVKGLLALGMITAFGFASCDSKKAAENKTETKLNSTTTNIAGTNEGRIAYVDMDTLQVKYIFLKSKKEELEKKSANLEAELARGGQILQNEAIAFQKKAQSGGFTTQAEGEAAQQRLQKMQVDLENKRQTLGAQLMKENDAFAKELQDKLDKYLLKYNQDKKYDYILSYQKGGSILFANQSLNITEEVAKGMNEDDKAK</sequence>
<organism evidence="4 5">
    <name type="scientific">Taibaiella lutea</name>
    <dbReference type="NCBI Taxonomy" id="2608001"/>
    <lineage>
        <taxon>Bacteria</taxon>
        <taxon>Pseudomonadati</taxon>
        <taxon>Bacteroidota</taxon>
        <taxon>Chitinophagia</taxon>
        <taxon>Chitinophagales</taxon>
        <taxon>Chitinophagaceae</taxon>
        <taxon>Taibaiella</taxon>
    </lineage>
</organism>
<evidence type="ECO:0000256" key="2">
    <source>
        <dbReference type="ARBA" id="ARBA00022729"/>
    </source>
</evidence>
<comment type="caution">
    <text evidence="4">The sequence shown here is derived from an EMBL/GenBank/DDBJ whole genome shotgun (WGS) entry which is preliminary data.</text>
</comment>
<dbReference type="InterPro" id="IPR024930">
    <property type="entry name" value="Skp_dom_sf"/>
</dbReference>
<evidence type="ECO:0000256" key="3">
    <source>
        <dbReference type="SAM" id="Coils"/>
    </source>
</evidence>
<name>A0A5M6CP82_9BACT</name>
<keyword evidence="5" id="KW-1185">Reference proteome</keyword>